<protein>
    <recommendedName>
        <fullName evidence="3">GAF domain-containing protein</fullName>
    </recommendedName>
</protein>
<reference evidence="1 2" key="1">
    <citation type="submission" date="2019-02" db="EMBL/GenBank/DDBJ databases">
        <title>Deep-cultivation of Planctomycetes and their phenomic and genomic characterization uncovers novel biology.</title>
        <authorList>
            <person name="Wiegand S."/>
            <person name="Jogler M."/>
            <person name="Boedeker C."/>
            <person name="Pinto D."/>
            <person name="Vollmers J."/>
            <person name="Rivas-Marin E."/>
            <person name="Kohn T."/>
            <person name="Peeters S.H."/>
            <person name="Heuer A."/>
            <person name="Rast P."/>
            <person name="Oberbeckmann S."/>
            <person name="Bunk B."/>
            <person name="Jeske O."/>
            <person name="Meyerdierks A."/>
            <person name="Storesund J.E."/>
            <person name="Kallscheuer N."/>
            <person name="Luecker S."/>
            <person name="Lage O.M."/>
            <person name="Pohl T."/>
            <person name="Merkel B.J."/>
            <person name="Hornburger P."/>
            <person name="Mueller R.-W."/>
            <person name="Bruemmer F."/>
            <person name="Labrenz M."/>
            <person name="Spormann A.M."/>
            <person name="Op den Camp H."/>
            <person name="Overmann J."/>
            <person name="Amann R."/>
            <person name="Jetten M.S.M."/>
            <person name="Mascher T."/>
            <person name="Medema M.H."/>
            <person name="Devos D.P."/>
            <person name="Kaster A.-K."/>
            <person name="Ovreas L."/>
            <person name="Rohde M."/>
            <person name="Galperin M.Y."/>
            <person name="Jogler C."/>
        </authorList>
    </citation>
    <scope>NUCLEOTIDE SEQUENCE [LARGE SCALE GENOMIC DNA]</scope>
    <source>
        <strain evidence="1 2">TBK1r</strain>
    </source>
</reference>
<evidence type="ECO:0000313" key="2">
    <source>
        <dbReference type="Proteomes" id="UP000318081"/>
    </source>
</evidence>
<keyword evidence="2" id="KW-1185">Reference proteome</keyword>
<dbReference type="RefSeq" id="WP_145217861.1">
    <property type="nucleotide sequence ID" value="NZ_CP036432.1"/>
</dbReference>
<evidence type="ECO:0008006" key="3">
    <source>
        <dbReference type="Google" id="ProtNLM"/>
    </source>
</evidence>
<gene>
    <name evidence="1" type="ORF">TBK1r_56130</name>
</gene>
<name>A0ABX5XX46_9BACT</name>
<dbReference type="Proteomes" id="UP000318081">
    <property type="component" value="Chromosome"/>
</dbReference>
<accession>A0ABX5XX46</accession>
<proteinExistence type="predicted"/>
<organism evidence="1 2">
    <name type="scientific">Stieleria magnilauensis</name>
    <dbReference type="NCBI Taxonomy" id="2527963"/>
    <lineage>
        <taxon>Bacteria</taxon>
        <taxon>Pseudomonadati</taxon>
        <taxon>Planctomycetota</taxon>
        <taxon>Planctomycetia</taxon>
        <taxon>Pirellulales</taxon>
        <taxon>Pirellulaceae</taxon>
        <taxon>Stieleria</taxon>
    </lineage>
</organism>
<sequence>MITATSNHSFLTNMIVLEIDDSGASPTCSIPVADRAIAASLETGLPTIKQSVEGEADAVAMCVPIYRCEEIASVIVWVGSASDETVGVMEIWQPISEFDDLNLTQGYYGPLDRFQNVSSFVRFEKGMGLPGQVWRNLSFVIHDNLPSHPGFLRAAGASAESLQVAIGLPVFGEDFLATAVLISSDSAPIARGYEVWRCAEDHLLLESRAYQRLEQSLMYEVDQTVPLEGTLPGLAYTSGVATISEDPDIVYSGRPFRGGSPCKGVAIPFFEQDRMTNILTLLL</sequence>
<dbReference type="EMBL" id="CP036432">
    <property type="protein sequence ID" value="QDV86594.1"/>
    <property type="molecule type" value="Genomic_DNA"/>
</dbReference>
<evidence type="ECO:0000313" key="1">
    <source>
        <dbReference type="EMBL" id="QDV86594.1"/>
    </source>
</evidence>